<evidence type="ECO:0000313" key="2">
    <source>
        <dbReference type="Proteomes" id="UP000314294"/>
    </source>
</evidence>
<dbReference type="AlphaFoldDB" id="A0A4Z2GY47"/>
<dbReference type="EMBL" id="SRLO01000378">
    <property type="protein sequence ID" value="TNN58446.1"/>
    <property type="molecule type" value="Genomic_DNA"/>
</dbReference>
<name>A0A4Z2GY47_9TELE</name>
<proteinExistence type="predicted"/>
<protein>
    <submittedName>
        <fullName evidence="1">Uncharacterized protein</fullName>
    </submittedName>
</protein>
<organism evidence="1 2">
    <name type="scientific">Liparis tanakae</name>
    <name type="common">Tanaka's snailfish</name>
    <dbReference type="NCBI Taxonomy" id="230148"/>
    <lineage>
        <taxon>Eukaryota</taxon>
        <taxon>Metazoa</taxon>
        <taxon>Chordata</taxon>
        <taxon>Craniata</taxon>
        <taxon>Vertebrata</taxon>
        <taxon>Euteleostomi</taxon>
        <taxon>Actinopterygii</taxon>
        <taxon>Neopterygii</taxon>
        <taxon>Teleostei</taxon>
        <taxon>Neoteleostei</taxon>
        <taxon>Acanthomorphata</taxon>
        <taxon>Eupercaria</taxon>
        <taxon>Perciformes</taxon>
        <taxon>Cottioidei</taxon>
        <taxon>Cottales</taxon>
        <taxon>Liparidae</taxon>
        <taxon>Liparis</taxon>
    </lineage>
</organism>
<dbReference type="Proteomes" id="UP000314294">
    <property type="component" value="Unassembled WGS sequence"/>
</dbReference>
<gene>
    <name evidence="1" type="ORF">EYF80_031337</name>
</gene>
<keyword evidence="2" id="KW-1185">Reference proteome</keyword>
<comment type="caution">
    <text evidence="1">The sequence shown here is derived from an EMBL/GenBank/DDBJ whole genome shotgun (WGS) entry which is preliminary data.</text>
</comment>
<accession>A0A4Z2GY47</accession>
<evidence type="ECO:0000313" key="1">
    <source>
        <dbReference type="EMBL" id="TNN58446.1"/>
    </source>
</evidence>
<sequence length="106" mass="11735">MFLDRAAAPDQRVLLTKDLHKAFGPPAACVCLRWCHKTSQQTSLWETGATLQAPQSRSCTQGQCRTVQLHASTYCSLPQARFDVQDPSISITLKRDKSYAVPTVLS</sequence>
<reference evidence="1 2" key="1">
    <citation type="submission" date="2019-03" db="EMBL/GenBank/DDBJ databases">
        <title>First draft genome of Liparis tanakae, snailfish: a comprehensive survey of snailfish specific genes.</title>
        <authorList>
            <person name="Kim W."/>
            <person name="Song I."/>
            <person name="Jeong J.-H."/>
            <person name="Kim D."/>
            <person name="Kim S."/>
            <person name="Ryu S."/>
            <person name="Song J.Y."/>
            <person name="Lee S.K."/>
        </authorList>
    </citation>
    <scope>NUCLEOTIDE SEQUENCE [LARGE SCALE GENOMIC DNA]</scope>
    <source>
        <tissue evidence="1">Muscle</tissue>
    </source>
</reference>